<dbReference type="Proteomes" id="UP000887159">
    <property type="component" value="Unassembled WGS sequence"/>
</dbReference>
<gene>
    <name evidence="1" type="ORF">TNCV_1119161</name>
</gene>
<dbReference type="EMBL" id="BMAU01021356">
    <property type="protein sequence ID" value="GFY20682.1"/>
    <property type="molecule type" value="Genomic_DNA"/>
</dbReference>
<organism evidence="1 2">
    <name type="scientific">Trichonephila clavipes</name>
    <name type="common">Golden silk orbweaver</name>
    <name type="synonym">Nephila clavipes</name>
    <dbReference type="NCBI Taxonomy" id="2585209"/>
    <lineage>
        <taxon>Eukaryota</taxon>
        <taxon>Metazoa</taxon>
        <taxon>Ecdysozoa</taxon>
        <taxon>Arthropoda</taxon>
        <taxon>Chelicerata</taxon>
        <taxon>Arachnida</taxon>
        <taxon>Araneae</taxon>
        <taxon>Araneomorphae</taxon>
        <taxon>Entelegynae</taxon>
        <taxon>Araneoidea</taxon>
        <taxon>Nephilidae</taxon>
        <taxon>Trichonephila</taxon>
    </lineage>
</organism>
<dbReference type="AlphaFoldDB" id="A0A8X6T3N2"/>
<name>A0A8X6T3N2_TRICX</name>
<comment type="caution">
    <text evidence="1">The sequence shown here is derived from an EMBL/GenBank/DDBJ whole genome shotgun (WGS) entry which is preliminary data.</text>
</comment>
<accession>A0A8X6T3N2</accession>
<sequence length="129" mass="14699">MGIVDGPRDFESLNAEDDSRVSISSPYFHTTPTFRAQVPPSRDETGVKRSCGDWYPPTHGAALKAFVDVPGRWMDSVLTVHPLPMEIKKNLSLWRNERVPLPASSRESNGFRNVLRCESYWWIDLARHS</sequence>
<proteinExistence type="predicted"/>
<reference evidence="1" key="1">
    <citation type="submission" date="2020-08" db="EMBL/GenBank/DDBJ databases">
        <title>Multicomponent nature underlies the extraordinary mechanical properties of spider dragline silk.</title>
        <authorList>
            <person name="Kono N."/>
            <person name="Nakamura H."/>
            <person name="Mori M."/>
            <person name="Yoshida Y."/>
            <person name="Ohtoshi R."/>
            <person name="Malay A.D."/>
            <person name="Moran D.A.P."/>
            <person name="Tomita M."/>
            <person name="Numata K."/>
            <person name="Arakawa K."/>
        </authorList>
    </citation>
    <scope>NUCLEOTIDE SEQUENCE</scope>
</reference>
<protein>
    <submittedName>
        <fullName evidence="1">Uncharacterized protein</fullName>
    </submittedName>
</protein>
<keyword evidence="2" id="KW-1185">Reference proteome</keyword>
<evidence type="ECO:0000313" key="1">
    <source>
        <dbReference type="EMBL" id="GFY20682.1"/>
    </source>
</evidence>
<evidence type="ECO:0000313" key="2">
    <source>
        <dbReference type="Proteomes" id="UP000887159"/>
    </source>
</evidence>